<dbReference type="EMBL" id="RCOS01000062">
    <property type="protein sequence ID" value="RSN76256.1"/>
    <property type="molecule type" value="Genomic_DNA"/>
</dbReference>
<reference evidence="2 3" key="1">
    <citation type="submission" date="2018-10" db="EMBL/GenBank/DDBJ databases">
        <title>Co-occurring genomic capacity for anaerobic methane metabolism and dissimilatory sulfite reduction discovered in the Korarchaeota.</title>
        <authorList>
            <person name="Mckay L.J."/>
            <person name="Dlakic M."/>
            <person name="Fields M.W."/>
            <person name="Delmont T.O."/>
            <person name="Eren A.M."/>
            <person name="Jay Z.J."/>
            <person name="Klingelsmith K.B."/>
            <person name="Rusch D.B."/>
            <person name="Inskeep W.P."/>
        </authorList>
    </citation>
    <scope>NUCLEOTIDE SEQUENCE [LARGE SCALE GENOMIC DNA]</scope>
    <source>
        <strain evidence="2 3">MDKW</strain>
    </source>
</reference>
<dbReference type="InterPro" id="IPR011604">
    <property type="entry name" value="PDDEXK-like_dom_sf"/>
</dbReference>
<protein>
    <recommendedName>
        <fullName evidence="1">PD-(D/E)XK endonuclease-like domain-containing protein</fullName>
    </recommendedName>
</protein>
<comment type="caution">
    <text evidence="2">The sequence shown here is derived from an EMBL/GenBank/DDBJ whole genome shotgun (WGS) entry which is preliminary data.</text>
</comment>
<name>A0A429GQQ8_9CREN</name>
<accession>A0A429GQQ8</accession>
<dbReference type="InterPro" id="IPR038726">
    <property type="entry name" value="PDDEXK_AddAB-type"/>
</dbReference>
<dbReference type="Proteomes" id="UP000277582">
    <property type="component" value="Unassembled WGS sequence"/>
</dbReference>
<keyword evidence="3" id="KW-1185">Reference proteome</keyword>
<dbReference type="OrthoDB" id="10444at2157"/>
<dbReference type="Gene3D" id="3.90.320.10">
    <property type="match status" value="1"/>
</dbReference>
<feature type="domain" description="PD-(D/E)XK endonuclease-like" evidence="1">
    <location>
        <begin position="70"/>
        <end position="200"/>
    </location>
</feature>
<evidence type="ECO:0000313" key="2">
    <source>
        <dbReference type="EMBL" id="RSN76256.1"/>
    </source>
</evidence>
<dbReference type="RefSeq" id="WP_125670879.1">
    <property type="nucleotide sequence ID" value="NZ_RCOS01000062.1"/>
</dbReference>
<organism evidence="2 3">
    <name type="scientific">Candidatus Methanodesulfokora washburnensis</name>
    <dbReference type="NCBI Taxonomy" id="2478471"/>
    <lineage>
        <taxon>Archaea</taxon>
        <taxon>Thermoproteota</taxon>
        <taxon>Candidatus Korarchaeia</taxon>
        <taxon>Candidatus Korarchaeia incertae sedis</taxon>
        <taxon>Candidatus Methanodesulfokora</taxon>
    </lineage>
</organism>
<evidence type="ECO:0000313" key="3">
    <source>
        <dbReference type="Proteomes" id="UP000277582"/>
    </source>
</evidence>
<gene>
    <name evidence="2" type="ORF">D6D85_04710</name>
</gene>
<proteinExistence type="predicted"/>
<evidence type="ECO:0000259" key="1">
    <source>
        <dbReference type="Pfam" id="PF12705"/>
    </source>
</evidence>
<sequence length="209" mass="25309">MSASEKCIEKLFIDMKQKYIEEREKTREKFKREGKQVIFVHELCECPEKRRMRQRFPDIERAEIYNPRFAVGQLIEEALRQRFRGEERKCTKELTVDGKPYLISGTIDIVEPETKIPIEVKYQTSIQDKPFEHHILQLRFYLWLIGSERGELLYVSPEGLKFFIIRKPLTDREVIELIKDEKSPRWPEWECQYCPYRQFCSKSNCKHRK</sequence>
<dbReference type="Pfam" id="PF12705">
    <property type="entry name" value="PDDEXK_1"/>
    <property type="match status" value="1"/>
</dbReference>
<dbReference type="AlphaFoldDB" id="A0A429GQQ8"/>